<gene>
    <name evidence="2" type="ORF">KIPB_007802</name>
</gene>
<evidence type="ECO:0000313" key="3">
    <source>
        <dbReference type="Proteomes" id="UP000265618"/>
    </source>
</evidence>
<organism evidence="2 3">
    <name type="scientific">Kipferlia bialata</name>
    <dbReference type="NCBI Taxonomy" id="797122"/>
    <lineage>
        <taxon>Eukaryota</taxon>
        <taxon>Metamonada</taxon>
        <taxon>Carpediemonas-like organisms</taxon>
        <taxon>Kipferlia</taxon>
    </lineage>
</organism>
<dbReference type="Proteomes" id="UP000265618">
    <property type="component" value="Unassembled WGS sequence"/>
</dbReference>
<comment type="caution">
    <text evidence="2">The sequence shown here is derived from an EMBL/GenBank/DDBJ whole genome shotgun (WGS) entry which is preliminary data.</text>
</comment>
<dbReference type="AlphaFoldDB" id="A0A9K3CZR0"/>
<reference evidence="2 3" key="1">
    <citation type="journal article" date="2018" name="PLoS ONE">
        <title>The draft genome of Kipferlia bialata reveals reductive genome evolution in fornicate parasites.</title>
        <authorList>
            <person name="Tanifuji G."/>
            <person name="Takabayashi S."/>
            <person name="Kume K."/>
            <person name="Takagi M."/>
            <person name="Nakayama T."/>
            <person name="Kamikawa R."/>
            <person name="Inagaki Y."/>
            <person name="Hashimoto T."/>
        </authorList>
    </citation>
    <scope>NUCLEOTIDE SEQUENCE [LARGE SCALE GENOMIC DNA]</scope>
    <source>
        <strain evidence="2">NY0173</strain>
    </source>
</reference>
<dbReference type="EMBL" id="BDIP01002270">
    <property type="protein sequence ID" value="GIQ86027.1"/>
    <property type="molecule type" value="Genomic_DNA"/>
</dbReference>
<evidence type="ECO:0000256" key="1">
    <source>
        <dbReference type="SAM" id="MobiDB-lite"/>
    </source>
</evidence>
<feature type="compositionally biased region" description="Basic and acidic residues" evidence="1">
    <location>
        <begin position="89"/>
        <end position="103"/>
    </location>
</feature>
<evidence type="ECO:0000313" key="2">
    <source>
        <dbReference type="EMBL" id="GIQ86027.1"/>
    </source>
</evidence>
<proteinExistence type="predicted"/>
<feature type="region of interest" description="Disordered" evidence="1">
    <location>
        <begin position="36"/>
        <end position="103"/>
    </location>
</feature>
<keyword evidence="3" id="KW-1185">Reference proteome</keyword>
<sequence length="103" mass="11416">MDTSSHNTAYTIDTKWRVINTGDYLSDLSVPLDTFQATQESGSGQLDLPPRPPGHADFYASPVSARASGRTSSRPRSRALLESQSPTTPDRRYPSHHEYHSLD</sequence>
<protein>
    <submittedName>
        <fullName evidence="2">Uncharacterized protein</fullName>
    </submittedName>
</protein>
<accession>A0A9K3CZR0</accession>
<name>A0A9K3CZR0_9EUKA</name>